<organism evidence="1 2">
    <name type="scientific">Rhodomicrobium vannielii (strain ATCC 17100 / DSM 162 / LMG 4299 / NCIMB 10020 / ATH 3.1.1)</name>
    <dbReference type="NCBI Taxonomy" id="648757"/>
    <lineage>
        <taxon>Bacteria</taxon>
        <taxon>Pseudomonadati</taxon>
        <taxon>Pseudomonadota</taxon>
        <taxon>Alphaproteobacteria</taxon>
        <taxon>Hyphomicrobiales</taxon>
        <taxon>Hyphomicrobiaceae</taxon>
        <taxon>Rhodomicrobium</taxon>
    </lineage>
</organism>
<sequence>MSFESEEAAIRFTIEMALLSVKFAPKPERNEHVRIAQTDAILVALRRSGYDVVKVREEPHQGEMRR</sequence>
<protein>
    <submittedName>
        <fullName evidence="1">Uncharacterized protein</fullName>
    </submittedName>
</protein>
<dbReference type="RefSeq" id="WP_013419138.1">
    <property type="nucleotide sequence ID" value="NC_014664.1"/>
</dbReference>
<evidence type="ECO:0000313" key="1">
    <source>
        <dbReference type="EMBL" id="ADP70740.1"/>
    </source>
</evidence>
<keyword evidence="2" id="KW-1185">Reference proteome</keyword>
<evidence type="ECO:0000313" key="2">
    <source>
        <dbReference type="Proteomes" id="UP000001399"/>
    </source>
</evidence>
<name>E3I789_RHOVT</name>
<dbReference type="KEGG" id="rva:Rvan_1485"/>
<accession>E3I789</accession>
<reference evidence="2" key="1">
    <citation type="journal article" date="2011" name="J. Bacteriol.">
        <title>Genome sequences of eight morphologically diverse alphaproteobacteria.</title>
        <authorList>
            <consortium name="US DOE Joint Genome Institute"/>
            <person name="Brown P.J."/>
            <person name="Kysela D.T."/>
            <person name="Buechlein A."/>
            <person name="Hemmerich C."/>
            <person name="Brun Y.V."/>
        </authorList>
    </citation>
    <scope>NUCLEOTIDE SEQUENCE [LARGE SCALE GENOMIC DNA]</scope>
    <source>
        <strain evidence="2">ATCC 17100 / ATH 3.1.1 / DSM 162 / LMG 4299</strain>
    </source>
</reference>
<dbReference type="Proteomes" id="UP000001399">
    <property type="component" value="Chromosome"/>
</dbReference>
<gene>
    <name evidence="1" type="ordered locus">Rvan_1485</name>
</gene>
<proteinExistence type="predicted"/>
<dbReference type="AlphaFoldDB" id="E3I789"/>
<dbReference type="HOGENOM" id="CLU_2828418_0_0_5"/>
<dbReference type="EMBL" id="CP002292">
    <property type="protein sequence ID" value="ADP70740.1"/>
    <property type="molecule type" value="Genomic_DNA"/>
</dbReference>